<dbReference type="AlphaFoldDB" id="A0ABD2XRQ8"/>
<accession>A0ABD2XRQ8</accession>
<keyword evidence="2" id="KW-1185">Reference proteome</keyword>
<evidence type="ECO:0000313" key="1">
    <source>
        <dbReference type="EMBL" id="KAL3407442.1"/>
    </source>
</evidence>
<organism evidence="1 2">
    <name type="scientific">Trichogramma kaykai</name>
    <dbReference type="NCBI Taxonomy" id="54128"/>
    <lineage>
        <taxon>Eukaryota</taxon>
        <taxon>Metazoa</taxon>
        <taxon>Ecdysozoa</taxon>
        <taxon>Arthropoda</taxon>
        <taxon>Hexapoda</taxon>
        <taxon>Insecta</taxon>
        <taxon>Pterygota</taxon>
        <taxon>Neoptera</taxon>
        <taxon>Endopterygota</taxon>
        <taxon>Hymenoptera</taxon>
        <taxon>Apocrita</taxon>
        <taxon>Proctotrupomorpha</taxon>
        <taxon>Chalcidoidea</taxon>
        <taxon>Trichogrammatidae</taxon>
        <taxon>Trichogramma</taxon>
    </lineage>
</organism>
<reference evidence="1 2" key="1">
    <citation type="journal article" date="2024" name="bioRxiv">
        <title>A reference genome for Trichogramma kaykai: A tiny desert-dwelling parasitoid wasp with competing sex-ratio distorters.</title>
        <authorList>
            <person name="Culotta J."/>
            <person name="Lindsey A.R."/>
        </authorList>
    </citation>
    <scope>NUCLEOTIDE SEQUENCE [LARGE SCALE GENOMIC DNA]</scope>
    <source>
        <strain evidence="1 2">KSX58</strain>
    </source>
</reference>
<dbReference type="Proteomes" id="UP001627154">
    <property type="component" value="Unassembled WGS sequence"/>
</dbReference>
<dbReference type="EMBL" id="JBJJXI010000007">
    <property type="protein sequence ID" value="KAL3407442.1"/>
    <property type="molecule type" value="Genomic_DNA"/>
</dbReference>
<comment type="caution">
    <text evidence="1">The sequence shown here is derived from an EMBL/GenBank/DDBJ whole genome shotgun (WGS) entry which is preliminary data.</text>
</comment>
<sequence>MTRRQKQMYFLWSREPLPPPPSAVSPAGPWFAWFATAVLLWRCRKRISRAISYTCLPLRLLKHRPKQPLRGGPPRLCVSRQRPVAARRDYHQLSVKRLSPKLITAAIDEKQQQKRRCQQRQVVSRIRFERGIE</sequence>
<proteinExistence type="predicted"/>
<protein>
    <submittedName>
        <fullName evidence="1">Uncharacterized protein</fullName>
    </submittedName>
</protein>
<gene>
    <name evidence="1" type="ORF">TKK_000430</name>
</gene>
<evidence type="ECO:0000313" key="2">
    <source>
        <dbReference type="Proteomes" id="UP001627154"/>
    </source>
</evidence>
<name>A0ABD2XRQ8_9HYME</name>